<dbReference type="PROSITE" id="PS50069">
    <property type="entry name" value="CULLIN_2"/>
    <property type="match status" value="1"/>
</dbReference>
<accession>A0A8S1N9W2</accession>
<dbReference type="InterPro" id="IPR059120">
    <property type="entry name" value="Cullin-like_AB"/>
</dbReference>
<reference evidence="3" key="1">
    <citation type="submission" date="2021-01" db="EMBL/GenBank/DDBJ databases">
        <authorList>
            <consortium name="Genoscope - CEA"/>
            <person name="William W."/>
        </authorList>
    </citation>
    <scope>NUCLEOTIDE SEQUENCE</scope>
</reference>
<sequence>MNIFDILNSQFVSQAQYDTIIAQQKAYQQYYSQLQSDSSKIAEIWPIVRQAGILDICYENYKYFAKENKLCSLEPIQKLMSSTFEEEGKIDYLADFIKFMGIKQDYSLFDQVRIVVEKYELEYDIQDRLKSLNNLNFKEQYQTITIELLKLYAEKIYSEEGFLNELLEFGAALESIEPLAKNIIQQVHADRTIKNMFEAVLYYPDTSDHLHEFKQSMEVTKMYANMDQCLQQQMKKRLLISGVNTDTILKFYVNLLKVLQFVDSDYMVFDKVTKPIKEYLLQRSDFLRCIIGILTQQNYSTDKVMIFEQQDSSDEESTQEKDLTSVLVSLYGSQEAFISEYQNMVAEKILTPKDFSLEQEIANIELMKIRFGEQSMNTCSIMMKDIYESKRIDTNIQSLTTQFNMLKPLFLSKTFWPISYEFKPTFKLPPAIEQLFNDYQKRFEKIKTMRSLLWHHDLGSVTLDLTFDNGDFEFKCLPIHACIIGYFNDDDSKGLYSDVLAQQLQMNHEDLKRRMQFWIQKGVIREQKGENDIIYYTAVKIYIPQSCDDLLIEEIPEDLFVSSTNFLQSNQLIQQISHNLIELLKQTGTLKIEKIVQLFKTTFKSEFSTPITENNIKEAIKILIQKGKLQGSEYIELKQ</sequence>
<dbReference type="GO" id="GO:0007091">
    <property type="term" value="P:metaphase/anaphase transition of mitotic cell cycle"/>
    <property type="evidence" value="ECO:0007669"/>
    <property type="project" value="TreeGrafter"/>
</dbReference>
<dbReference type="AlphaFoldDB" id="A0A8S1N9W2"/>
<dbReference type="GO" id="GO:0005680">
    <property type="term" value="C:anaphase-promoting complex"/>
    <property type="evidence" value="ECO:0007669"/>
    <property type="project" value="TreeGrafter"/>
</dbReference>
<dbReference type="Proteomes" id="UP000688137">
    <property type="component" value="Unassembled WGS sequence"/>
</dbReference>
<comment type="similarity">
    <text evidence="1">Belongs to the cullin family.</text>
</comment>
<dbReference type="InterPro" id="IPR057975">
    <property type="entry name" value="TPR_ANAPC2"/>
</dbReference>
<feature type="domain" description="Cullin family profile" evidence="2">
    <location>
        <begin position="302"/>
        <end position="519"/>
    </location>
</feature>
<dbReference type="InterPro" id="IPR044554">
    <property type="entry name" value="ANAPC2"/>
</dbReference>
<dbReference type="GO" id="GO:0006511">
    <property type="term" value="P:ubiquitin-dependent protein catabolic process"/>
    <property type="evidence" value="ECO:0007669"/>
    <property type="project" value="InterPro"/>
</dbReference>
<keyword evidence="4" id="KW-1185">Reference proteome</keyword>
<evidence type="ECO:0000259" key="2">
    <source>
        <dbReference type="PROSITE" id="PS50069"/>
    </source>
</evidence>
<evidence type="ECO:0000313" key="3">
    <source>
        <dbReference type="EMBL" id="CAD8089777.1"/>
    </source>
</evidence>
<gene>
    <name evidence="3" type="ORF">PPRIM_AZ9-3.1.T0840110</name>
</gene>
<proteinExistence type="inferred from homology"/>
<dbReference type="PANTHER" id="PTHR45957">
    <property type="entry name" value="ANAPHASE-PROMOTING COMPLEX SUBUNIT 2"/>
    <property type="match status" value="1"/>
</dbReference>
<dbReference type="Pfam" id="PF25773">
    <property type="entry name" value="TPR_ANAPC2"/>
    <property type="match status" value="1"/>
</dbReference>
<name>A0A8S1N9W2_PARPR</name>
<evidence type="ECO:0000313" key="4">
    <source>
        <dbReference type="Proteomes" id="UP000688137"/>
    </source>
</evidence>
<dbReference type="GO" id="GO:0031625">
    <property type="term" value="F:ubiquitin protein ligase binding"/>
    <property type="evidence" value="ECO:0007669"/>
    <property type="project" value="InterPro"/>
</dbReference>
<dbReference type="Pfam" id="PF26557">
    <property type="entry name" value="Cullin_AB"/>
    <property type="match status" value="1"/>
</dbReference>
<dbReference type="GO" id="GO:0070979">
    <property type="term" value="P:protein K11-linked ubiquitination"/>
    <property type="evidence" value="ECO:0007669"/>
    <property type="project" value="TreeGrafter"/>
</dbReference>
<dbReference type="PANTHER" id="PTHR45957:SF1">
    <property type="entry name" value="ANAPHASE-PROMOTING COMPLEX SUBUNIT 2"/>
    <property type="match status" value="1"/>
</dbReference>
<dbReference type="InterPro" id="IPR016158">
    <property type="entry name" value="Cullin_homology"/>
</dbReference>
<evidence type="ECO:0000256" key="1">
    <source>
        <dbReference type="PROSITE-ProRule" id="PRU00330"/>
    </source>
</evidence>
<dbReference type="SMART" id="SM00182">
    <property type="entry name" value="CULLIN"/>
    <property type="match status" value="1"/>
</dbReference>
<dbReference type="OMA" id="HACIIGY"/>
<comment type="caution">
    <text evidence="3">The sequence shown here is derived from an EMBL/GenBank/DDBJ whole genome shotgun (WGS) entry which is preliminary data.</text>
</comment>
<dbReference type="EMBL" id="CAJJDM010000087">
    <property type="protein sequence ID" value="CAD8089777.1"/>
    <property type="molecule type" value="Genomic_DNA"/>
</dbReference>
<organism evidence="3 4">
    <name type="scientific">Paramecium primaurelia</name>
    <dbReference type="NCBI Taxonomy" id="5886"/>
    <lineage>
        <taxon>Eukaryota</taxon>
        <taxon>Sar</taxon>
        <taxon>Alveolata</taxon>
        <taxon>Ciliophora</taxon>
        <taxon>Intramacronucleata</taxon>
        <taxon>Oligohymenophorea</taxon>
        <taxon>Peniculida</taxon>
        <taxon>Parameciidae</taxon>
        <taxon>Paramecium</taxon>
    </lineage>
</organism>
<protein>
    <recommendedName>
        <fullName evidence="2">Cullin family profile domain-containing protein</fullName>
    </recommendedName>
</protein>